<dbReference type="PROSITE" id="PS51176">
    <property type="entry name" value="PDH_ADH"/>
    <property type="match status" value="1"/>
</dbReference>
<keyword evidence="4" id="KW-0827">Tyrosine biosynthesis</keyword>
<dbReference type="Pfam" id="PF02153">
    <property type="entry name" value="PDH_N"/>
    <property type="match status" value="1"/>
</dbReference>
<dbReference type="SUPFAM" id="SSF51735">
    <property type="entry name" value="NAD(P)-binding Rossmann-fold domains"/>
    <property type="match status" value="1"/>
</dbReference>
<feature type="domain" description="Prephenate/arogenate dehydrogenase" evidence="10">
    <location>
        <begin position="41"/>
        <end position="328"/>
    </location>
</feature>
<comment type="caution">
    <text evidence="11">The sequence shown here is derived from an EMBL/GenBank/DDBJ whole genome shotgun (WGS) entry which is preliminary data.</text>
</comment>
<evidence type="ECO:0000256" key="7">
    <source>
        <dbReference type="ARBA" id="ARBA00023027"/>
    </source>
</evidence>
<evidence type="ECO:0000256" key="4">
    <source>
        <dbReference type="ARBA" id="ARBA00022498"/>
    </source>
</evidence>
<dbReference type="PANTHER" id="PTHR21363">
    <property type="entry name" value="PREPHENATE DEHYDROGENASE"/>
    <property type="match status" value="1"/>
</dbReference>
<evidence type="ECO:0000256" key="9">
    <source>
        <dbReference type="ARBA" id="ARBA00049260"/>
    </source>
</evidence>
<dbReference type="Pfam" id="PF20463">
    <property type="entry name" value="PDH_C"/>
    <property type="match status" value="1"/>
</dbReference>
<gene>
    <name evidence="11" type="ORF">CLG94_02300</name>
</gene>
<dbReference type="FunFam" id="1.10.3660.10:FF:000003">
    <property type="entry name" value="Prephenate dehydrogenase"/>
    <property type="match status" value="1"/>
</dbReference>
<dbReference type="GO" id="GO:0008977">
    <property type="term" value="F:prephenate dehydrogenase (NAD+) activity"/>
    <property type="evidence" value="ECO:0007669"/>
    <property type="project" value="UniProtKB-EC"/>
</dbReference>
<keyword evidence="5" id="KW-0028">Amino-acid biosynthesis</keyword>
<dbReference type="InterPro" id="IPR003099">
    <property type="entry name" value="Prephen_DH"/>
</dbReference>
<organism evidence="11 12">
    <name type="scientific">Candidatus Methylomirabilis limnetica</name>
    <dbReference type="NCBI Taxonomy" id="2033718"/>
    <lineage>
        <taxon>Bacteria</taxon>
        <taxon>Candidatus Methylomirabilota</taxon>
        <taxon>Candidatus Methylomirabilia</taxon>
        <taxon>Candidatus Methylomirabilales</taxon>
        <taxon>Candidatus Methylomirabilaceae</taxon>
        <taxon>Candidatus Methylomirabilis</taxon>
    </lineage>
</organism>
<evidence type="ECO:0000259" key="10">
    <source>
        <dbReference type="PROSITE" id="PS51176"/>
    </source>
</evidence>
<comment type="similarity">
    <text evidence="2">Belongs to the prephenate/arogenate dehydrogenase family.</text>
</comment>
<sequence>MRETDERSQQGGPGSRTVAVTVASRIEPPGAAASSSSPLVQRLAIIGLGLIGASVGLACRARGLAGEIRGADEDPDHCAQAVALGVVDWAAADAAVAVEGADIVLLAVPVGAMEPTIKRIVPHLDSGAVVTDVGSVKGLVAAVMERLLPGGNGVPGHPITGREKSGPHAASAELFVGSKCVLTPSASTDPAAVLRVRTLWRAIGSEVLEMSPTRHDDIFAAVSHLPHVVSYALMGAMLDLADGGDDLREFAAGGLKDFTRVAMSHPVMWRDICLANRQPILKMIGQFQAALDHLTVMINAEDGEGLYRQFASAKAYREGFGNGNDGDDRKRTA</sequence>
<dbReference type="SUPFAM" id="SSF48179">
    <property type="entry name" value="6-phosphogluconate dehydrogenase C-terminal domain-like"/>
    <property type="match status" value="1"/>
</dbReference>
<keyword evidence="6" id="KW-0560">Oxidoreductase</keyword>
<dbReference type="InterPro" id="IPR036291">
    <property type="entry name" value="NAD(P)-bd_dom_sf"/>
</dbReference>
<dbReference type="InterPro" id="IPR046826">
    <property type="entry name" value="PDH_N"/>
</dbReference>
<evidence type="ECO:0000256" key="5">
    <source>
        <dbReference type="ARBA" id="ARBA00022605"/>
    </source>
</evidence>
<evidence type="ECO:0000256" key="8">
    <source>
        <dbReference type="ARBA" id="ARBA00023141"/>
    </source>
</evidence>
<dbReference type="PANTHER" id="PTHR21363:SF0">
    <property type="entry name" value="PREPHENATE DEHYDROGENASE [NADP(+)]"/>
    <property type="match status" value="1"/>
</dbReference>
<evidence type="ECO:0000313" key="12">
    <source>
        <dbReference type="Proteomes" id="UP000241436"/>
    </source>
</evidence>
<evidence type="ECO:0000256" key="3">
    <source>
        <dbReference type="ARBA" id="ARBA00012068"/>
    </source>
</evidence>
<proteinExistence type="inferred from homology"/>
<evidence type="ECO:0000256" key="6">
    <source>
        <dbReference type="ARBA" id="ARBA00023002"/>
    </source>
</evidence>
<evidence type="ECO:0000313" key="11">
    <source>
        <dbReference type="EMBL" id="PTL36827.1"/>
    </source>
</evidence>
<protein>
    <recommendedName>
        <fullName evidence="3">prephenate dehydrogenase</fullName>
        <ecNumber evidence="3">1.3.1.12</ecNumber>
    </recommendedName>
</protein>
<dbReference type="FunFam" id="3.40.50.720:FF:000208">
    <property type="entry name" value="Prephenate dehydrogenase"/>
    <property type="match status" value="1"/>
</dbReference>
<dbReference type="GO" id="GO:0070403">
    <property type="term" value="F:NAD+ binding"/>
    <property type="evidence" value="ECO:0007669"/>
    <property type="project" value="InterPro"/>
</dbReference>
<keyword evidence="8" id="KW-0057">Aromatic amino acid biosynthesis</keyword>
<comment type="pathway">
    <text evidence="1">Amino-acid biosynthesis; L-tyrosine biosynthesis; (4-hydroxyphenyl)pyruvate from prephenate (NAD(+) route): step 1/1.</text>
</comment>
<evidence type="ECO:0000256" key="1">
    <source>
        <dbReference type="ARBA" id="ARBA00005067"/>
    </source>
</evidence>
<dbReference type="InterPro" id="IPR050812">
    <property type="entry name" value="Preph/Arog_dehydrog"/>
</dbReference>
<accession>A0A2T4U0D0</accession>
<dbReference type="InterPro" id="IPR008927">
    <property type="entry name" value="6-PGluconate_DH-like_C_sf"/>
</dbReference>
<name>A0A2T4U0D0_9BACT</name>
<dbReference type="EC" id="1.3.1.12" evidence="3"/>
<evidence type="ECO:0000256" key="2">
    <source>
        <dbReference type="ARBA" id="ARBA00007964"/>
    </source>
</evidence>
<reference evidence="12" key="2">
    <citation type="journal article" date="2018" name="Environ. Microbiol.">
        <title>Bloom of a denitrifying methanotroph, 'Candidatus Methylomirabilis limnetica', in a deep stratified lake.</title>
        <authorList>
            <person name="Graf J.S."/>
            <person name="Mayr M.J."/>
            <person name="Marchant H.K."/>
            <person name="Tienken D."/>
            <person name="Hach P.F."/>
            <person name="Brand A."/>
            <person name="Schubert C.J."/>
            <person name="Kuypers M.M."/>
            <person name="Milucka J."/>
        </authorList>
    </citation>
    <scope>NUCLEOTIDE SEQUENCE [LARGE SCALE GENOMIC DNA]</scope>
    <source>
        <strain evidence="12">Zug</strain>
    </source>
</reference>
<reference evidence="11 12" key="1">
    <citation type="submission" date="2017-09" db="EMBL/GenBank/DDBJ databases">
        <title>Bloom of a denitrifying methanotroph, Candidatus Methylomirabilis limnetica, in a deep stratified lake.</title>
        <authorList>
            <person name="Graf J.S."/>
            <person name="Marchant H.K."/>
            <person name="Tienken D."/>
            <person name="Hach P.F."/>
            <person name="Brand A."/>
            <person name="Schubert C.J."/>
            <person name="Kuypers M.M."/>
            <person name="Milucka J."/>
        </authorList>
    </citation>
    <scope>NUCLEOTIDE SEQUENCE [LARGE SCALE GENOMIC DNA]</scope>
    <source>
        <strain evidence="11 12">Zug</strain>
    </source>
</reference>
<dbReference type="InterPro" id="IPR046825">
    <property type="entry name" value="PDH_C"/>
</dbReference>
<dbReference type="GO" id="GO:0004665">
    <property type="term" value="F:prephenate dehydrogenase (NADP+) activity"/>
    <property type="evidence" value="ECO:0007669"/>
    <property type="project" value="InterPro"/>
</dbReference>
<keyword evidence="12" id="KW-1185">Reference proteome</keyword>
<dbReference type="EMBL" id="NVQC01000011">
    <property type="protein sequence ID" value="PTL36827.1"/>
    <property type="molecule type" value="Genomic_DNA"/>
</dbReference>
<dbReference type="Gene3D" id="1.10.3660.10">
    <property type="entry name" value="6-phosphogluconate dehydrogenase C-terminal like domain"/>
    <property type="match status" value="1"/>
</dbReference>
<dbReference type="GO" id="GO:0006571">
    <property type="term" value="P:tyrosine biosynthetic process"/>
    <property type="evidence" value="ECO:0007669"/>
    <property type="project" value="UniProtKB-KW"/>
</dbReference>
<comment type="catalytic activity">
    <reaction evidence="9">
        <text>prephenate + NAD(+) = 3-(4-hydroxyphenyl)pyruvate + CO2 + NADH</text>
        <dbReference type="Rhea" id="RHEA:13869"/>
        <dbReference type="ChEBI" id="CHEBI:16526"/>
        <dbReference type="ChEBI" id="CHEBI:29934"/>
        <dbReference type="ChEBI" id="CHEBI:36242"/>
        <dbReference type="ChEBI" id="CHEBI:57540"/>
        <dbReference type="ChEBI" id="CHEBI:57945"/>
        <dbReference type="EC" id="1.3.1.12"/>
    </reaction>
</comment>
<dbReference type="Proteomes" id="UP000241436">
    <property type="component" value="Unassembled WGS sequence"/>
</dbReference>
<dbReference type="Gene3D" id="3.40.50.720">
    <property type="entry name" value="NAD(P)-binding Rossmann-like Domain"/>
    <property type="match status" value="1"/>
</dbReference>
<dbReference type="AlphaFoldDB" id="A0A2T4U0D0"/>
<keyword evidence="7" id="KW-0520">NAD</keyword>